<dbReference type="InterPro" id="IPR010836">
    <property type="entry name" value="SapC"/>
</dbReference>
<protein>
    <recommendedName>
        <fullName evidence="3">SapC family protein</fullName>
    </recommendedName>
</protein>
<gene>
    <name evidence="1" type="ORF">SIID45300_00153</name>
</gene>
<evidence type="ECO:0008006" key="3">
    <source>
        <dbReference type="Google" id="ProtNLM"/>
    </source>
</evidence>
<name>A0ABQ0C4N2_9PROT</name>
<dbReference type="Proteomes" id="UP001628193">
    <property type="component" value="Unassembled WGS sequence"/>
</dbReference>
<dbReference type="Pfam" id="PF07277">
    <property type="entry name" value="SapC"/>
    <property type="match status" value="1"/>
</dbReference>
<accession>A0ABQ0C4N2</accession>
<sequence>MFEQVVPVNKDRHAGKRVRIINDFKFASNFHLAYLTTHEFVRAAPLYPVLFLEDKASDEFRPVALLGLDAGENLFVDSQGNWAAPYIPAIIRRYPFALSKSAEEDRYIVCVDEASSLLSDTEGAPMFDEAGNPTQVIENVKRYLGELQMMDQVTHEFSRFLVHNNLLTPMNMRVNVANQVRNITGCYVINEDRLNNFSDQKFLELRQKGYLTPIYAHLMSLLQIERLASLKKPAVVDVPPVGATIQ</sequence>
<keyword evidence="2" id="KW-1185">Reference proteome</keyword>
<reference evidence="1 2" key="2">
    <citation type="submission" date="2024-09" db="EMBL/GenBank/DDBJ databases">
        <title>Draft genome sequence of Candidatus Magnetaquicoccaceae bacterium FCR-1.</title>
        <authorList>
            <person name="Shimoshige H."/>
            <person name="Shimamura S."/>
            <person name="Taoka A."/>
            <person name="Kobayashi H."/>
            <person name="Maekawa T."/>
        </authorList>
    </citation>
    <scope>NUCLEOTIDE SEQUENCE [LARGE SCALE GENOMIC DNA]</scope>
    <source>
        <strain evidence="1 2">FCR-1</strain>
    </source>
</reference>
<dbReference type="EMBL" id="BAAFGK010000001">
    <property type="protein sequence ID" value="GAB0055855.1"/>
    <property type="molecule type" value="Genomic_DNA"/>
</dbReference>
<proteinExistence type="predicted"/>
<organism evidence="1 2">
    <name type="scientific">Candidatus Magnetaquiglobus chichijimensis</name>
    <dbReference type="NCBI Taxonomy" id="3141448"/>
    <lineage>
        <taxon>Bacteria</taxon>
        <taxon>Pseudomonadati</taxon>
        <taxon>Pseudomonadota</taxon>
        <taxon>Magnetococcia</taxon>
        <taxon>Magnetococcales</taxon>
        <taxon>Candidatus Magnetaquicoccaceae</taxon>
        <taxon>Candidatus Magnetaquiglobus</taxon>
    </lineage>
</organism>
<evidence type="ECO:0000313" key="2">
    <source>
        <dbReference type="Proteomes" id="UP001628193"/>
    </source>
</evidence>
<reference evidence="1 2" key="1">
    <citation type="submission" date="2024-05" db="EMBL/GenBank/DDBJ databases">
        <authorList>
            <consortium name="Candidatus Magnetaquicoccaceae bacterium FCR-1 genome sequencing consortium"/>
            <person name="Shimoshige H."/>
            <person name="Shimamura S."/>
            <person name="Taoka A."/>
            <person name="Kobayashi H."/>
            <person name="Maekawa T."/>
        </authorList>
    </citation>
    <scope>NUCLEOTIDE SEQUENCE [LARGE SCALE GENOMIC DNA]</scope>
    <source>
        <strain evidence="1 2">FCR-1</strain>
    </source>
</reference>
<evidence type="ECO:0000313" key="1">
    <source>
        <dbReference type="EMBL" id="GAB0055855.1"/>
    </source>
</evidence>
<comment type="caution">
    <text evidence="1">The sequence shown here is derived from an EMBL/GenBank/DDBJ whole genome shotgun (WGS) entry which is preliminary data.</text>
</comment>